<protein>
    <submittedName>
        <fullName evidence="1">Uncharacterized protein</fullName>
    </submittedName>
</protein>
<accession>A0A1B8PIK4</accession>
<proteinExistence type="predicted"/>
<evidence type="ECO:0000313" key="1">
    <source>
        <dbReference type="EMBL" id="OBX49464.1"/>
    </source>
</evidence>
<dbReference type="AlphaFoldDB" id="A0A1B8PIK4"/>
<comment type="caution">
    <text evidence="1">The sequence shown here is derived from an EMBL/GenBank/DDBJ whole genome shotgun (WGS) entry which is preliminary data.</text>
</comment>
<sequence length="123" mass="14905">MSSFNVQASVEITKTYANYYIRSLINPIDGVYTEEQRWDYNFMLEYFLSVLYLIPIDRKRYLPEPINSKFSLYPLGQPYYIKKFLNEHKDEFFNKFYYYKGLNNLWLNLMSMKSSSLRCIYSG</sequence>
<gene>
    <name evidence="1" type="ORF">A9Z60_03595</name>
</gene>
<evidence type="ECO:0000313" key="2">
    <source>
        <dbReference type="Proteomes" id="UP000092671"/>
    </source>
</evidence>
<reference evidence="1 2" key="1">
    <citation type="submission" date="2016-06" db="EMBL/GenBank/DDBJ databases">
        <title>Draft genome of Moraxella nonliquefaciens CCUG 60284.</title>
        <authorList>
            <person name="Salva-Serra F."/>
            <person name="Engstrom-Jakobsson H."/>
            <person name="Thorell K."/>
            <person name="Gonzales-Siles L."/>
            <person name="Karlsson R."/>
            <person name="Boulund F."/>
            <person name="Engstrand L."/>
            <person name="Kristiansson E."/>
            <person name="Moore E."/>
        </authorList>
    </citation>
    <scope>NUCLEOTIDE SEQUENCE [LARGE SCALE GENOMIC DNA]</scope>
    <source>
        <strain evidence="1 2">CCUG 60284</strain>
    </source>
</reference>
<organism evidence="1 2">
    <name type="scientific">Moraxella nonliquefaciens</name>
    <dbReference type="NCBI Taxonomy" id="478"/>
    <lineage>
        <taxon>Bacteria</taxon>
        <taxon>Pseudomonadati</taxon>
        <taxon>Pseudomonadota</taxon>
        <taxon>Gammaproteobacteria</taxon>
        <taxon>Moraxellales</taxon>
        <taxon>Moraxellaceae</taxon>
        <taxon>Moraxella</taxon>
    </lineage>
</organism>
<dbReference type="Proteomes" id="UP000092671">
    <property type="component" value="Unassembled WGS sequence"/>
</dbReference>
<dbReference type="EMBL" id="LZDN01000039">
    <property type="protein sequence ID" value="OBX49464.1"/>
    <property type="molecule type" value="Genomic_DNA"/>
</dbReference>
<name>A0A1B8PIK4_MORNO</name>